<keyword evidence="2" id="KW-1185">Reference proteome</keyword>
<gene>
    <name evidence="1" type="ORF">ACFO3J_11960</name>
</gene>
<organism evidence="1 2">
    <name type="scientific">Streptomyces polygonati</name>
    <dbReference type="NCBI Taxonomy" id="1617087"/>
    <lineage>
        <taxon>Bacteria</taxon>
        <taxon>Bacillati</taxon>
        <taxon>Actinomycetota</taxon>
        <taxon>Actinomycetes</taxon>
        <taxon>Kitasatosporales</taxon>
        <taxon>Streptomycetaceae</taxon>
        <taxon>Streptomyces</taxon>
    </lineage>
</organism>
<name>A0ABV8HJM9_9ACTN</name>
<accession>A0ABV8HJM9</accession>
<dbReference type="RefSeq" id="WP_386428927.1">
    <property type="nucleotide sequence ID" value="NZ_JBHSBB010000009.1"/>
</dbReference>
<reference evidence="2" key="1">
    <citation type="journal article" date="2019" name="Int. J. Syst. Evol. Microbiol.">
        <title>The Global Catalogue of Microorganisms (GCM) 10K type strain sequencing project: providing services to taxonomists for standard genome sequencing and annotation.</title>
        <authorList>
            <consortium name="The Broad Institute Genomics Platform"/>
            <consortium name="The Broad Institute Genome Sequencing Center for Infectious Disease"/>
            <person name="Wu L."/>
            <person name="Ma J."/>
        </authorList>
    </citation>
    <scope>NUCLEOTIDE SEQUENCE [LARGE SCALE GENOMIC DNA]</scope>
    <source>
        <strain evidence="2">CGMCC 4.7237</strain>
    </source>
</reference>
<dbReference type="EMBL" id="JBHSBB010000009">
    <property type="protein sequence ID" value="MFC4032194.1"/>
    <property type="molecule type" value="Genomic_DNA"/>
</dbReference>
<evidence type="ECO:0000313" key="1">
    <source>
        <dbReference type="EMBL" id="MFC4032194.1"/>
    </source>
</evidence>
<dbReference type="Proteomes" id="UP001595765">
    <property type="component" value="Unassembled WGS sequence"/>
</dbReference>
<protein>
    <submittedName>
        <fullName evidence="1">Uncharacterized protein</fullName>
    </submittedName>
</protein>
<sequence>MNRRLLPWSSENGTPCYLDTDSRDSFLSRLADNLEAVQLGKGRELLRYTVKLLAQQEPSEVELRNMVARLSEALRDAIRVAESRGERLPVTGDSGNARAAVAVIDREIVR</sequence>
<evidence type="ECO:0000313" key="2">
    <source>
        <dbReference type="Proteomes" id="UP001595765"/>
    </source>
</evidence>
<proteinExistence type="predicted"/>
<comment type="caution">
    <text evidence="1">The sequence shown here is derived from an EMBL/GenBank/DDBJ whole genome shotgun (WGS) entry which is preliminary data.</text>
</comment>